<evidence type="ECO:0000256" key="2">
    <source>
        <dbReference type="SAM" id="Phobius"/>
    </source>
</evidence>
<keyword evidence="4" id="KW-1185">Reference proteome</keyword>
<feature type="region of interest" description="Disordered" evidence="1">
    <location>
        <begin position="436"/>
        <end position="477"/>
    </location>
</feature>
<feature type="transmembrane region" description="Helical" evidence="2">
    <location>
        <begin position="488"/>
        <end position="510"/>
    </location>
</feature>
<dbReference type="EMBL" id="KU220026">
    <property type="protein sequence ID" value="AMA67407.1"/>
    <property type="molecule type" value="Genomic_DNA"/>
</dbReference>
<keyword evidence="3" id="KW-0946">Virion</keyword>
<dbReference type="GO" id="GO:0019031">
    <property type="term" value="C:viral envelope"/>
    <property type="evidence" value="ECO:0007669"/>
    <property type="project" value="UniProtKB-KW"/>
</dbReference>
<protein>
    <submittedName>
        <fullName evidence="3">Envelope glycoprotein</fullName>
    </submittedName>
</protein>
<dbReference type="Proteomes" id="UP000207650">
    <property type="component" value="Segment"/>
</dbReference>
<sequence>MDGHESYPCNLNDTTQVSIFYVSYAYWFIFNGPVFRKFPICSKCNYTTTLETTWSNSSEQPATYTTETLELPSINSNFMDSNVTLSTTPTTKNALIALFGTDGKIGIITQGPFEKTHTPHSIIVKVTNPFGVTWCKKTTVTSANVPNKLLINLEKITSECTQSPSELVITNGEFSVSLPKIKFSTTSNQFLIYIISSKYNITCKLTVRVSDRLMKNDIVLNTVCNSGTLNTKIVATSYPEVTKVQNILHSEFESKLTIQGAHEYLQAKNILISFETLGRPQQKTLYCSRFTNLTYIHKPFGFDNSIVPIKDIYEHSGNASITLDVPVKKTSFFYGGIYTKNSGNFSCVWISTHPNNTQICDPGIEGHMSSNGKLTINMTGLESPYPEYIMFLQTVNKMEIYLLNITKFISPTIHYRSAPESTVIASSSESITHEELSRTYDAHTPKEPALTPTPTEELWTGDVSTEELPEATLPEPSPTPKLALKSNWLMVLCICLIVVAVMLCNINLWIQTQNKHRREYTLF</sequence>
<keyword evidence="2" id="KW-0812">Transmembrane</keyword>
<dbReference type="OrthoDB" id="10782at10239"/>
<evidence type="ECO:0000313" key="3">
    <source>
        <dbReference type="EMBL" id="AMA67407.1"/>
    </source>
</evidence>
<proteinExistence type="predicted"/>
<dbReference type="KEGG" id="vg:26836969"/>
<reference evidence="3 4" key="1">
    <citation type="journal article" date="2016" name="MSphere">
        <title>Isolation and Characterization of a Novel Gammaherpesvirus from a Microbat Cell Line.</title>
        <authorList>
            <person name="Shabman R.S."/>
            <person name="Shrivastava S."/>
            <person name="Tsibane T."/>
            <person name="Attie O."/>
            <person name="Jayaprakash A."/>
            <person name="Mire C.E."/>
            <person name="Dilley K.E."/>
            <person name="Puri V."/>
            <person name="Stockwell T.B."/>
            <person name="Geisbert T.W."/>
            <person name="Sachidanandam R."/>
            <person name="Basler C.F."/>
        </authorList>
    </citation>
    <scope>NUCLEOTIDE SEQUENCE [LARGE SCALE GENOMIC DNA]</scope>
    <source>
        <strain evidence="3 4">My-HV8/Myotis velifer incautus/USA/FCGHV/2011</strain>
    </source>
</reference>
<gene>
    <name evidence="3" type="primary">EGP</name>
    <name evidence="3" type="ORF">AOT99_gpEGP</name>
</gene>
<organism evidence="3 4">
    <name type="scientific">Vespertilionid gammaherpesvirus 1</name>
    <dbReference type="NCBI Taxonomy" id="2560830"/>
    <lineage>
        <taxon>Viruses</taxon>
        <taxon>Duplodnaviria</taxon>
        <taxon>Heunggongvirae</taxon>
        <taxon>Peploviricota</taxon>
        <taxon>Herviviricetes</taxon>
        <taxon>Herpesvirales</taxon>
        <taxon>Orthoherpesviridae</taxon>
        <taxon>Gammaherpesvirinae</taxon>
        <taxon>Percavirus</taxon>
        <taxon>Percavirus vespertilionidgamma1</taxon>
    </lineage>
</organism>
<accession>A0A109QBA0</accession>
<keyword evidence="2" id="KW-0472">Membrane</keyword>
<feature type="compositionally biased region" description="Basic and acidic residues" evidence="1">
    <location>
        <begin position="436"/>
        <end position="446"/>
    </location>
</feature>
<name>A0A109QBA0_9GAMA</name>
<keyword evidence="2" id="KW-1133">Transmembrane helix</keyword>
<keyword evidence="3" id="KW-0261">Viral envelope protein</keyword>
<evidence type="ECO:0000256" key="1">
    <source>
        <dbReference type="SAM" id="MobiDB-lite"/>
    </source>
</evidence>
<evidence type="ECO:0000313" key="4">
    <source>
        <dbReference type="Proteomes" id="UP000207650"/>
    </source>
</evidence>